<dbReference type="AlphaFoldDB" id="A0A656G5M8"/>
<name>A0A656G5M8_PSEA0</name>
<proteinExistence type="predicted"/>
<evidence type="ECO:0000313" key="1">
    <source>
        <dbReference type="EMBL" id="EGH21093.1"/>
    </source>
</evidence>
<protein>
    <submittedName>
        <fullName evidence="1">Uncharacterized protein</fullName>
    </submittedName>
</protein>
<organism evidence="1 2">
    <name type="scientific">Pseudomonas amygdali pv. mori str. 301020</name>
    <dbReference type="NCBI Taxonomy" id="629261"/>
    <lineage>
        <taxon>Bacteria</taxon>
        <taxon>Pseudomonadati</taxon>
        <taxon>Pseudomonadota</taxon>
        <taxon>Gammaproteobacteria</taxon>
        <taxon>Pseudomonadales</taxon>
        <taxon>Pseudomonadaceae</taxon>
        <taxon>Pseudomonas</taxon>
        <taxon>Pseudomonas amygdali</taxon>
    </lineage>
</organism>
<gene>
    <name evidence="1" type="ORF">PSYMO_06150</name>
</gene>
<dbReference type="EMBL" id="AEAG01000245">
    <property type="protein sequence ID" value="EGH21093.1"/>
    <property type="molecule type" value="Genomic_DNA"/>
</dbReference>
<reference evidence="1 2" key="1">
    <citation type="journal article" date="2011" name="PLoS Pathog.">
        <title>Dynamic evolution of pathogenicity revealed by sequencing and comparative genomics of 19 Pseudomonas syringae isolates.</title>
        <authorList>
            <person name="Baltrus D.A."/>
            <person name="Nishimura M.T."/>
            <person name="Romanchuk A."/>
            <person name="Chang J.H."/>
            <person name="Mukhtar M.S."/>
            <person name="Cherkis K."/>
            <person name="Roach J."/>
            <person name="Grant S.R."/>
            <person name="Jones C.D."/>
            <person name="Dangl J.L."/>
        </authorList>
    </citation>
    <scope>NUCLEOTIDE SEQUENCE [LARGE SCALE GENOMIC DNA]</scope>
    <source>
        <strain evidence="1 2">301020</strain>
    </source>
</reference>
<comment type="caution">
    <text evidence="1">The sequence shown here is derived from an EMBL/GenBank/DDBJ whole genome shotgun (WGS) entry which is preliminary data.</text>
</comment>
<dbReference type="Proteomes" id="UP000003465">
    <property type="component" value="Unassembled WGS sequence"/>
</dbReference>
<sequence>MSIIRQVQVPKPYRDACIAISAEMDESLIIFFEAC</sequence>
<evidence type="ECO:0000313" key="2">
    <source>
        <dbReference type="Proteomes" id="UP000003465"/>
    </source>
</evidence>
<accession>A0A656G5M8</accession>